<dbReference type="EMBL" id="BSXW01000349">
    <property type="protein sequence ID" value="GMF19544.1"/>
    <property type="molecule type" value="Genomic_DNA"/>
</dbReference>
<dbReference type="CDD" id="cd07987">
    <property type="entry name" value="LPLAT_MGAT-like"/>
    <property type="match status" value="1"/>
</dbReference>
<evidence type="ECO:0000256" key="10">
    <source>
        <dbReference type="ARBA" id="ARBA00023315"/>
    </source>
</evidence>
<comment type="caution">
    <text evidence="12">The sequence shown here is derived from an EMBL/GenBank/DDBJ whole genome shotgun (WGS) entry which is preliminary data.</text>
</comment>
<evidence type="ECO:0000256" key="5">
    <source>
        <dbReference type="ARBA" id="ARBA00022692"/>
    </source>
</evidence>
<dbReference type="Proteomes" id="UP001165083">
    <property type="component" value="Unassembled WGS sequence"/>
</dbReference>
<dbReference type="GO" id="GO:0006629">
    <property type="term" value="P:lipid metabolic process"/>
    <property type="evidence" value="ECO:0007669"/>
    <property type="project" value="UniProtKB-KW"/>
</dbReference>
<dbReference type="PANTHER" id="PTHR12317">
    <property type="entry name" value="DIACYLGLYCEROL O-ACYLTRANSFERASE"/>
    <property type="match status" value="1"/>
</dbReference>
<feature type="signal peptide" evidence="11">
    <location>
        <begin position="1"/>
        <end position="16"/>
    </location>
</feature>
<evidence type="ECO:0000256" key="4">
    <source>
        <dbReference type="ARBA" id="ARBA00022679"/>
    </source>
</evidence>
<keyword evidence="9" id="KW-0472">Membrane</keyword>
<dbReference type="GO" id="GO:0005789">
    <property type="term" value="C:endoplasmic reticulum membrane"/>
    <property type="evidence" value="ECO:0007669"/>
    <property type="project" value="UniProtKB-SubCell"/>
</dbReference>
<feature type="chain" id="PRO_5040848036" evidence="11">
    <location>
        <begin position="17"/>
        <end position="283"/>
    </location>
</feature>
<evidence type="ECO:0000256" key="3">
    <source>
        <dbReference type="ARBA" id="ARBA00022516"/>
    </source>
</evidence>
<evidence type="ECO:0000313" key="13">
    <source>
        <dbReference type="Proteomes" id="UP001165083"/>
    </source>
</evidence>
<comment type="similarity">
    <text evidence="2">Belongs to the diacylglycerol acyltransferase family.</text>
</comment>
<keyword evidence="5" id="KW-0812">Transmembrane</keyword>
<evidence type="ECO:0000256" key="6">
    <source>
        <dbReference type="ARBA" id="ARBA00022824"/>
    </source>
</evidence>
<evidence type="ECO:0000256" key="9">
    <source>
        <dbReference type="ARBA" id="ARBA00023136"/>
    </source>
</evidence>
<reference evidence="12" key="1">
    <citation type="submission" date="2023-04" db="EMBL/GenBank/DDBJ databases">
        <title>Phytophthora lilii NBRC 32176.</title>
        <authorList>
            <person name="Ichikawa N."/>
            <person name="Sato H."/>
            <person name="Tonouchi N."/>
        </authorList>
    </citation>
    <scope>NUCLEOTIDE SEQUENCE</scope>
    <source>
        <strain evidence="12">NBRC 32176</strain>
    </source>
</reference>
<organism evidence="12 13">
    <name type="scientific">Phytophthora lilii</name>
    <dbReference type="NCBI Taxonomy" id="2077276"/>
    <lineage>
        <taxon>Eukaryota</taxon>
        <taxon>Sar</taxon>
        <taxon>Stramenopiles</taxon>
        <taxon>Oomycota</taxon>
        <taxon>Peronosporomycetes</taxon>
        <taxon>Peronosporales</taxon>
        <taxon>Peronosporaceae</taxon>
        <taxon>Phytophthora</taxon>
    </lineage>
</organism>
<evidence type="ECO:0000313" key="12">
    <source>
        <dbReference type="EMBL" id="GMF19544.1"/>
    </source>
</evidence>
<dbReference type="Pfam" id="PF03982">
    <property type="entry name" value="DAGAT"/>
    <property type="match status" value="1"/>
</dbReference>
<dbReference type="AlphaFoldDB" id="A0A9W6TPI7"/>
<dbReference type="InterPro" id="IPR007130">
    <property type="entry name" value="DAGAT"/>
</dbReference>
<evidence type="ECO:0000256" key="8">
    <source>
        <dbReference type="ARBA" id="ARBA00023098"/>
    </source>
</evidence>
<keyword evidence="6" id="KW-0256">Endoplasmic reticulum</keyword>
<evidence type="ECO:0000256" key="11">
    <source>
        <dbReference type="SAM" id="SignalP"/>
    </source>
</evidence>
<keyword evidence="7" id="KW-1133">Transmembrane helix</keyword>
<keyword evidence="13" id="KW-1185">Reference proteome</keyword>
<keyword evidence="11" id="KW-0732">Signal</keyword>
<evidence type="ECO:0000256" key="2">
    <source>
        <dbReference type="ARBA" id="ARBA00005420"/>
    </source>
</evidence>
<accession>A0A9W6TPI7</accession>
<protein>
    <submittedName>
        <fullName evidence="12">Unnamed protein product</fullName>
    </submittedName>
</protein>
<evidence type="ECO:0000256" key="7">
    <source>
        <dbReference type="ARBA" id="ARBA00022989"/>
    </source>
</evidence>
<sequence>MDAFVPVLVLTLVAYGYEFTYRGSPQQTGCRERMSWISGHSFLMETVKRYFNGTIIRMAPLDPKKQYVLGFHPHGISPTTVMWLQFNARWRELFPNFYAHILTASIMHEIPLARDIIQFLGSREVTRHAFTYTLQKRESVLLVPGGQAEMLEQKSAQKEVRVYTHHKGFIRLAIENGVPLVPVLSFNEGETLDNVRAPLLQRWFVKKLAFPFSYFPYGRALLPIPRKVHIPVVVGEPLEVPHIKKPTPEDIDKIHVKYFALLQEMFDKYKDEVGCGDHKLVFI</sequence>
<keyword evidence="3" id="KW-0444">Lipid biosynthesis</keyword>
<dbReference type="PANTHER" id="PTHR12317:SF34">
    <property type="entry name" value="ACYLTRANSFERASE"/>
    <property type="match status" value="1"/>
</dbReference>
<keyword evidence="8" id="KW-0443">Lipid metabolism</keyword>
<comment type="subcellular location">
    <subcellularLocation>
        <location evidence="1">Endoplasmic reticulum membrane</location>
        <topology evidence="1">Multi-pass membrane protein</topology>
    </subcellularLocation>
</comment>
<keyword evidence="4" id="KW-0808">Transferase</keyword>
<evidence type="ECO:0000256" key="1">
    <source>
        <dbReference type="ARBA" id="ARBA00004477"/>
    </source>
</evidence>
<keyword evidence="10" id="KW-0012">Acyltransferase</keyword>
<name>A0A9W6TPI7_9STRA</name>
<dbReference type="GO" id="GO:0008374">
    <property type="term" value="F:O-acyltransferase activity"/>
    <property type="evidence" value="ECO:0007669"/>
    <property type="project" value="InterPro"/>
</dbReference>
<proteinExistence type="inferred from homology"/>
<gene>
    <name evidence="12" type="ORF">Plil01_000748300</name>
</gene>
<dbReference type="OrthoDB" id="264532at2759"/>